<keyword evidence="6" id="KW-1185">Reference proteome</keyword>
<reference evidence="5" key="2">
    <citation type="submission" date="2025-09" db="UniProtKB">
        <authorList>
            <consortium name="Ensembl"/>
        </authorList>
    </citation>
    <scope>IDENTIFICATION</scope>
</reference>
<keyword evidence="2 3" id="KW-0727">SH2 domain</keyword>
<dbReference type="AlphaFoldDB" id="A0A8C5THY0"/>
<organism evidence="5 6">
    <name type="scientific">Malurus cyaneus samueli</name>
    <dbReference type="NCBI Taxonomy" id="2593467"/>
    <lineage>
        <taxon>Eukaryota</taxon>
        <taxon>Metazoa</taxon>
        <taxon>Chordata</taxon>
        <taxon>Craniata</taxon>
        <taxon>Vertebrata</taxon>
        <taxon>Euteleostomi</taxon>
        <taxon>Archelosauria</taxon>
        <taxon>Archosauria</taxon>
        <taxon>Dinosauria</taxon>
        <taxon>Saurischia</taxon>
        <taxon>Theropoda</taxon>
        <taxon>Coelurosauria</taxon>
        <taxon>Aves</taxon>
        <taxon>Neognathae</taxon>
        <taxon>Neoaves</taxon>
        <taxon>Telluraves</taxon>
        <taxon>Australaves</taxon>
        <taxon>Passeriformes</taxon>
        <taxon>Meliphagoidea</taxon>
        <taxon>Maluridae</taxon>
        <taxon>Malurus</taxon>
    </lineage>
</organism>
<dbReference type="GO" id="GO:0005829">
    <property type="term" value="C:cytosol"/>
    <property type="evidence" value="ECO:0007669"/>
    <property type="project" value="TreeGrafter"/>
</dbReference>
<dbReference type="InterPro" id="IPR036860">
    <property type="entry name" value="SH2_dom_sf"/>
</dbReference>
<evidence type="ECO:0000256" key="2">
    <source>
        <dbReference type="ARBA" id="ARBA00022999"/>
    </source>
</evidence>
<dbReference type="Proteomes" id="UP000694560">
    <property type="component" value="Unplaced"/>
</dbReference>
<evidence type="ECO:0000256" key="3">
    <source>
        <dbReference type="PROSITE-ProRule" id="PRU00191"/>
    </source>
</evidence>
<name>A0A8C5THY0_9PASS</name>
<dbReference type="Pfam" id="PF00017">
    <property type="entry name" value="SH2"/>
    <property type="match status" value="1"/>
</dbReference>
<evidence type="ECO:0000313" key="5">
    <source>
        <dbReference type="Ensembl" id="ENSMCSP00000007308.1"/>
    </source>
</evidence>
<dbReference type="Ensembl" id="ENSMCST00000007484.1">
    <property type="protein sequence ID" value="ENSMCSP00000007308.1"/>
    <property type="gene ID" value="ENSMCSG00000005260.1"/>
</dbReference>
<accession>A0A8C5THY0</accession>
<sequence length="108" mass="11894">PVPPPSERGAAARAGRDGSFLVRDSESVAGAYALCLFQKHVHTYPRGISPMSPQTSQGVQVRRFKTLSELIALYLQPNQGLVCTLLFPVEREKEKETVEDRDYSGMTG</sequence>
<dbReference type="Gene3D" id="3.30.505.10">
    <property type="entry name" value="SH2 domain"/>
    <property type="match status" value="1"/>
</dbReference>
<dbReference type="PRINTS" id="PR00401">
    <property type="entry name" value="SH2DOMAIN"/>
</dbReference>
<dbReference type="PANTHER" id="PTHR46051:SF2">
    <property type="entry name" value="PHOSPHATIDYLINOSITOL 3,4,5-TRISPHOSPHATE 5-PHOSPHATASE 2"/>
    <property type="match status" value="1"/>
</dbReference>
<dbReference type="PROSITE" id="PS50001">
    <property type="entry name" value="SH2"/>
    <property type="match status" value="1"/>
</dbReference>
<evidence type="ECO:0000259" key="4">
    <source>
        <dbReference type="PROSITE" id="PS50001"/>
    </source>
</evidence>
<dbReference type="PANTHER" id="PTHR46051">
    <property type="entry name" value="SH2 DOMAIN-CONTAINING PROTEIN"/>
    <property type="match status" value="1"/>
</dbReference>
<proteinExistence type="predicted"/>
<dbReference type="GO" id="GO:0050776">
    <property type="term" value="P:regulation of immune response"/>
    <property type="evidence" value="ECO:0007669"/>
    <property type="project" value="TreeGrafter"/>
</dbReference>
<protein>
    <recommendedName>
        <fullName evidence="4">SH2 domain-containing protein</fullName>
    </recommendedName>
</protein>
<dbReference type="OrthoDB" id="9907416at2759"/>
<evidence type="ECO:0000313" key="6">
    <source>
        <dbReference type="Proteomes" id="UP000694560"/>
    </source>
</evidence>
<keyword evidence="1" id="KW-0391">Immunity</keyword>
<dbReference type="InterPro" id="IPR000980">
    <property type="entry name" value="SH2"/>
</dbReference>
<dbReference type="SUPFAM" id="SSF55550">
    <property type="entry name" value="SH2 domain"/>
    <property type="match status" value="1"/>
</dbReference>
<dbReference type="GO" id="GO:0002376">
    <property type="term" value="P:immune system process"/>
    <property type="evidence" value="ECO:0007669"/>
    <property type="project" value="UniProtKB-KW"/>
</dbReference>
<dbReference type="GO" id="GO:0004445">
    <property type="term" value="F:inositol-polyphosphate 5-phosphatase activity"/>
    <property type="evidence" value="ECO:0007669"/>
    <property type="project" value="TreeGrafter"/>
</dbReference>
<feature type="domain" description="SH2" evidence="4">
    <location>
        <begin position="15"/>
        <end position="89"/>
    </location>
</feature>
<evidence type="ECO:0000256" key="1">
    <source>
        <dbReference type="ARBA" id="ARBA00022859"/>
    </source>
</evidence>
<reference evidence="5" key="1">
    <citation type="submission" date="2025-08" db="UniProtKB">
        <authorList>
            <consortium name="Ensembl"/>
        </authorList>
    </citation>
    <scope>IDENTIFICATION</scope>
</reference>
<dbReference type="GO" id="GO:0043569">
    <property type="term" value="P:negative regulation of insulin-like growth factor receptor signaling pathway"/>
    <property type="evidence" value="ECO:0007669"/>
    <property type="project" value="TreeGrafter"/>
</dbReference>